<dbReference type="EMBL" id="RJTX01000001">
    <property type="protein sequence ID" value="ROI00551.1"/>
    <property type="molecule type" value="Genomic_DNA"/>
</dbReference>
<comment type="caution">
    <text evidence="3">The sequence shown here is derived from an EMBL/GenBank/DDBJ whole genome shotgun (WGS) entry which is preliminary data.</text>
</comment>
<dbReference type="EMBL" id="SOQW01000001">
    <property type="protein sequence ID" value="TDX94470.1"/>
    <property type="molecule type" value="Genomic_DNA"/>
</dbReference>
<keyword evidence="2" id="KW-1133">Transmembrane helix</keyword>
<dbReference type="Gene3D" id="2.60.120.380">
    <property type="match status" value="1"/>
</dbReference>
<evidence type="ECO:0000313" key="3">
    <source>
        <dbReference type="EMBL" id="ROI00551.1"/>
    </source>
</evidence>
<sequence length="1172" mass="123471">MKQKLSVFGKTSLMFFMTLFSIWSWGQTITINLTSAGGSTNLGSNNYNSGAERTWTQDNVSFGGKAITAATAPNAGAIQAQASNGVIYNTIALPGKIKTIQVNQNASTAFTLYGGTTRLVNSATANYTVTGGTSAGSVTGTTWTSADLSANNYTFFALKKGTNAAYITSIVITYEVASAPSLSATGTFSPFSYVEGNGPSASQSIQASGSNLDGTDVTVAAPTNYEVSLTNGNDFADTKIIPYSGGAFTGQNVYLRLKSGLAVNSYSGNLTISGGGASSNASVAASGNITAAPPANDLCSASTVLNAGQTTNGTMVNATATSGLSYAATKRDVWYKFTPANTGDHIITANFASGPDLDLDIFTSTCPTSGTAQFTAHTSGVTSEVLTASLTANTDYYIRVIDFNNDASAFDITVQAPQPCTSPNVASNLALTPTSNSISGNFTDASASGYMVVVSQNATLSASPVNGITYNVGDSFGGGTVVKYSSGTTFTANTLNQNTNYYVYVFSYNNQCLGAPYYSATSVSGSATTLAAPCMSENFSSNTQPSGWVNSGTGITYTSGYADMSVNNGSITTSSLAYPAQLTFDLARTTNTTAKTLYIEVSTTSQSTGFVIVKTYDHSNTTSGGSTACTVDLSAYSSNPTVYIRFRKESGTTSPWRIDNVQTLCSAVWNGSTWTSTPNANTDAIITGNYSTTTNPSFTAKNIVIKNGGVLEVTSGNTVNGVDITVEHGGNFIQRDGSTVNYTGTFKTLKNGLSDINKYAFWSSAVANQDLTAIYGVGNTPAFITQYNTATDYFVNATSTISSVGTGYSIKTPVANASLTFTGVPNNGTYTKTLSTAGNGFNLIGNPYPSNLDLNAFYNANSTRISNTFYFWDNTSNSVTTQGGATTVNIGYATYNPATQVWVSAPNITNIPTDNVAAIGQGFIVKATNAADTSLSFTNNMRVGISGVFFNKTTTTDEGKFWLRLNSSYNTSNTLAVAYLAQASDAYDKYDSQAMATGSDAFYTLADAQKLVIQGKGGFDINDIVPVGTKHFETGNFVISLVKKEGIFDNGQPIYIHDKVLGTYTNLQNGNYTFSANAGELTTRFEIVYKDMNVLAANEIKNEAFEVYKDGEDFVVRNNKNIDSIELFDASGRKISEAVGHTKEIRFKLITKGLYILKAVSAGKEYTKKLIK</sequence>
<evidence type="ECO:0000256" key="2">
    <source>
        <dbReference type="SAM" id="Phobius"/>
    </source>
</evidence>
<evidence type="ECO:0000313" key="6">
    <source>
        <dbReference type="Proteomes" id="UP000295709"/>
    </source>
</evidence>
<keyword evidence="2" id="KW-0812">Transmembrane</keyword>
<protein>
    <submittedName>
        <fullName evidence="4">Secreted protein (Por secretion system target)</fullName>
    </submittedName>
    <submittedName>
        <fullName evidence="3">T9SS C-terminal target domain-containing protein</fullName>
    </submittedName>
</protein>
<reference evidence="4 6" key="2">
    <citation type="submission" date="2019-03" db="EMBL/GenBank/DDBJ databases">
        <title>Genomic Encyclopedia of Archaeal and Bacterial Type Strains, Phase II (KMG-II): from individual species to whole genera.</title>
        <authorList>
            <person name="Goeker M."/>
        </authorList>
    </citation>
    <scope>NUCLEOTIDE SEQUENCE [LARGE SCALE GENOMIC DNA]</scope>
    <source>
        <strain evidence="4 6">DSM 15235</strain>
    </source>
</reference>
<evidence type="ECO:0000313" key="5">
    <source>
        <dbReference type="Proteomes" id="UP000269375"/>
    </source>
</evidence>
<dbReference type="OrthoDB" id="906679at2"/>
<keyword evidence="2" id="KW-0472">Membrane</keyword>
<reference evidence="3 5" key="1">
    <citation type="submission" date="2018-11" db="EMBL/GenBank/DDBJ databases">
        <title>Proposal to divide the Flavobacteriaceae and reorganize its genera based on Amino Acid Identity values calculated from whole genome sequences.</title>
        <authorList>
            <person name="Nicholson A.C."/>
            <person name="Gulvik C.A."/>
            <person name="Whitney A.M."/>
            <person name="Humrighouse B.W."/>
            <person name="Bell M."/>
            <person name="Holmes B."/>
            <person name="Steigerwalt A."/>
            <person name="Villarma A."/>
            <person name="Sheth M."/>
            <person name="Batra D."/>
            <person name="Pryor J."/>
            <person name="Bernardet J.-F."/>
            <person name="Hugo C."/>
            <person name="Kampfer P."/>
            <person name="Newman J."/>
            <person name="Mcquiston J.R."/>
        </authorList>
    </citation>
    <scope>NUCLEOTIDE SEQUENCE [LARGE SCALE GENOMIC DNA]</scope>
    <source>
        <strain evidence="3 5">DSM 15235</strain>
    </source>
</reference>
<dbReference type="NCBIfam" id="TIGR04183">
    <property type="entry name" value="Por_Secre_tail"/>
    <property type="match status" value="1"/>
</dbReference>
<proteinExistence type="predicted"/>
<accession>A0A3N0W6Y8</accession>
<feature type="transmembrane region" description="Helical" evidence="2">
    <location>
        <begin position="7"/>
        <end position="26"/>
    </location>
</feature>
<evidence type="ECO:0000313" key="4">
    <source>
        <dbReference type="EMBL" id="TDX94470.1"/>
    </source>
</evidence>
<organism evidence="3 5">
    <name type="scientific">Chryseobacterium daecheongense</name>
    <dbReference type="NCBI Taxonomy" id="192389"/>
    <lineage>
        <taxon>Bacteria</taxon>
        <taxon>Pseudomonadati</taxon>
        <taxon>Bacteroidota</taxon>
        <taxon>Flavobacteriia</taxon>
        <taxon>Flavobacteriales</taxon>
        <taxon>Weeksellaceae</taxon>
        <taxon>Chryseobacterium group</taxon>
        <taxon>Chryseobacterium</taxon>
    </lineage>
</organism>
<gene>
    <name evidence="4" type="ORF">BCF50_0237</name>
    <name evidence="3" type="ORF">EGI05_06620</name>
</gene>
<evidence type="ECO:0000256" key="1">
    <source>
        <dbReference type="ARBA" id="ARBA00022729"/>
    </source>
</evidence>
<name>A0A3N0W6Y8_9FLAO</name>
<dbReference type="InterPro" id="IPR026444">
    <property type="entry name" value="Secre_tail"/>
</dbReference>
<dbReference type="Proteomes" id="UP000295709">
    <property type="component" value="Unassembled WGS sequence"/>
</dbReference>
<keyword evidence="6" id="KW-1185">Reference proteome</keyword>
<dbReference type="RefSeq" id="WP_123262249.1">
    <property type="nucleotide sequence ID" value="NZ_RJTX01000001.1"/>
</dbReference>
<keyword evidence="1" id="KW-0732">Signal</keyword>
<dbReference type="AlphaFoldDB" id="A0A3N0W6Y8"/>
<dbReference type="Proteomes" id="UP000269375">
    <property type="component" value="Unassembled WGS sequence"/>
</dbReference>